<feature type="compositionally biased region" description="Basic and acidic residues" evidence="1">
    <location>
        <begin position="204"/>
        <end position="216"/>
    </location>
</feature>
<keyword evidence="2" id="KW-0812">Transmembrane</keyword>
<protein>
    <submittedName>
        <fullName evidence="3">Uncharacterized protein</fullName>
    </submittedName>
</protein>
<keyword evidence="4" id="KW-1185">Reference proteome</keyword>
<dbReference type="AlphaFoldDB" id="A0AAD5S352"/>
<dbReference type="Proteomes" id="UP001212841">
    <property type="component" value="Unassembled WGS sequence"/>
</dbReference>
<accession>A0AAD5S352</accession>
<name>A0AAD5S352_9FUNG</name>
<gene>
    <name evidence="3" type="ORF">HK097_004539</name>
</gene>
<dbReference type="EMBL" id="JADGJD010002172">
    <property type="protein sequence ID" value="KAJ3034350.1"/>
    <property type="molecule type" value="Genomic_DNA"/>
</dbReference>
<evidence type="ECO:0000313" key="3">
    <source>
        <dbReference type="EMBL" id="KAJ3034350.1"/>
    </source>
</evidence>
<feature type="region of interest" description="Disordered" evidence="1">
    <location>
        <begin position="82"/>
        <end position="103"/>
    </location>
</feature>
<evidence type="ECO:0000256" key="1">
    <source>
        <dbReference type="SAM" id="MobiDB-lite"/>
    </source>
</evidence>
<reference evidence="3" key="1">
    <citation type="submission" date="2020-05" db="EMBL/GenBank/DDBJ databases">
        <title>Phylogenomic resolution of chytrid fungi.</title>
        <authorList>
            <person name="Stajich J.E."/>
            <person name="Amses K."/>
            <person name="Simmons R."/>
            <person name="Seto K."/>
            <person name="Myers J."/>
            <person name="Bonds A."/>
            <person name="Quandt C.A."/>
            <person name="Barry K."/>
            <person name="Liu P."/>
            <person name="Grigoriev I."/>
            <person name="Longcore J.E."/>
            <person name="James T.Y."/>
        </authorList>
    </citation>
    <scope>NUCLEOTIDE SEQUENCE</scope>
    <source>
        <strain evidence="3">JEL0318</strain>
    </source>
</reference>
<feature type="region of interest" description="Disordered" evidence="1">
    <location>
        <begin position="167"/>
        <end position="216"/>
    </location>
</feature>
<feature type="transmembrane region" description="Helical" evidence="2">
    <location>
        <begin position="39"/>
        <end position="56"/>
    </location>
</feature>
<proteinExistence type="predicted"/>
<keyword evidence="2" id="KW-0472">Membrane</keyword>
<evidence type="ECO:0000313" key="4">
    <source>
        <dbReference type="Proteomes" id="UP001212841"/>
    </source>
</evidence>
<evidence type="ECO:0000256" key="2">
    <source>
        <dbReference type="SAM" id="Phobius"/>
    </source>
</evidence>
<comment type="caution">
    <text evidence="3">The sequence shown here is derived from an EMBL/GenBank/DDBJ whole genome shotgun (WGS) entry which is preliminary data.</text>
</comment>
<keyword evidence="2" id="KW-1133">Transmembrane helix</keyword>
<sequence length="296" mass="32894">MPPISLENDTSTLPRTGIDPSLTLIDTLKWFKGLHLTDFFIGFGFGILLWAVLKVLPRSIRLLRTLFHCKRGYEPIDDADDLDAHSDCSENPQNPPKEPPTLVISPDTIAQSALDDTQLPSEPVHPVRPAYIEPEVLKQCRLAVRAVLHLAEVSPEVAAVASLTAVDEDHGSGSKHASSRRFRGSSTLSQPFPTFGAPPRTLRPRRDSFTRRDRQDRGAGFEIPAVVVGDASTRRSQSRNRRISPRLADVFPETRVDIEPERTDDQTKFLGGGVLNDPSRSRTSMSVTLRNHLIRE</sequence>
<organism evidence="3 4">
    <name type="scientific">Rhizophlyctis rosea</name>
    <dbReference type="NCBI Taxonomy" id="64517"/>
    <lineage>
        <taxon>Eukaryota</taxon>
        <taxon>Fungi</taxon>
        <taxon>Fungi incertae sedis</taxon>
        <taxon>Chytridiomycota</taxon>
        <taxon>Chytridiomycota incertae sedis</taxon>
        <taxon>Chytridiomycetes</taxon>
        <taxon>Rhizophlyctidales</taxon>
        <taxon>Rhizophlyctidaceae</taxon>
        <taxon>Rhizophlyctis</taxon>
    </lineage>
</organism>